<comment type="caution">
    <text evidence="1">The sequence shown here is derived from an EMBL/GenBank/DDBJ whole genome shotgun (WGS) entry which is preliminary data.</text>
</comment>
<protein>
    <submittedName>
        <fullName evidence="1">Fe-S cluster assembly ATPase SufC</fullName>
    </submittedName>
</protein>
<organism evidence="1">
    <name type="scientific">Mariniphaga anaerophila</name>
    <dbReference type="NCBI Taxonomy" id="1484053"/>
    <lineage>
        <taxon>Bacteria</taxon>
        <taxon>Pseudomonadati</taxon>
        <taxon>Bacteroidota</taxon>
        <taxon>Bacteroidia</taxon>
        <taxon>Marinilabiliales</taxon>
        <taxon>Prolixibacteraceae</taxon>
        <taxon>Mariniphaga</taxon>
    </lineage>
</organism>
<accession>A0A831LU94</accession>
<dbReference type="AlphaFoldDB" id="A0A831LU94"/>
<reference evidence="1" key="1">
    <citation type="journal article" date="2020" name="mSystems">
        <title>Genome- and Community-Level Interaction Insights into Carbon Utilization and Element Cycling Functions of Hydrothermarchaeota in Hydrothermal Sediment.</title>
        <authorList>
            <person name="Zhou Z."/>
            <person name="Liu Y."/>
            <person name="Xu W."/>
            <person name="Pan J."/>
            <person name="Luo Z.H."/>
            <person name="Li M."/>
        </authorList>
    </citation>
    <scope>NUCLEOTIDE SEQUENCE [LARGE SCALE GENOMIC DNA]</scope>
    <source>
        <strain evidence="1">SpSt-1217</strain>
    </source>
</reference>
<sequence length="35" mass="3868">MLSIKDLYVSVEETEILKGINLEVKPGEIHAIMGP</sequence>
<dbReference type="InterPro" id="IPR027417">
    <property type="entry name" value="P-loop_NTPase"/>
</dbReference>
<dbReference type="SUPFAM" id="SSF52540">
    <property type="entry name" value="P-loop containing nucleoside triphosphate hydrolases"/>
    <property type="match status" value="1"/>
</dbReference>
<proteinExistence type="predicted"/>
<dbReference type="Gene3D" id="3.40.50.300">
    <property type="entry name" value="P-loop containing nucleotide triphosphate hydrolases"/>
    <property type="match status" value="1"/>
</dbReference>
<name>A0A831LU94_9BACT</name>
<dbReference type="Proteomes" id="UP000886047">
    <property type="component" value="Unassembled WGS sequence"/>
</dbReference>
<evidence type="ECO:0000313" key="1">
    <source>
        <dbReference type="EMBL" id="HDR53042.1"/>
    </source>
</evidence>
<feature type="non-terminal residue" evidence="1">
    <location>
        <position position="35"/>
    </location>
</feature>
<gene>
    <name evidence="1" type="primary">sufC</name>
    <name evidence="1" type="ORF">ENN90_15720</name>
</gene>
<dbReference type="EMBL" id="DSDK01000882">
    <property type="protein sequence ID" value="HDR53042.1"/>
    <property type="molecule type" value="Genomic_DNA"/>
</dbReference>